<feature type="region of interest" description="Disordered" evidence="2">
    <location>
        <begin position="522"/>
        <end position="571"/>
    </location>
</feature>
<dbReference type="SMART" id="SM00582">
    <property type="entry name" value="RPR"/>
    <property type="match status" value="1"/>
</dbReference>
<dbReference type="Gene3D" id="1.25.40.90">
    <property type="match status" value="1"/>
</dbReference>
<proteinExistence type="predicted"/>
<feature type="compositionally biased region" description="Low complexity" evidence="2">
    <location>
        <begin position="299"/>
        <end position="309"/>
    </location>
</feature>
<feature type="compositionally biased region" description="Low complexity" evidence="2">
    <location>
        <begin position="86"/>
        <end position="96"/>
    </location>
</feature>
<dbReference type="InterPro" id="IPR008942">
    <property type="entry name" value="ENTH_VHS"/>
</dbReference>
<feature type="compositionally biased region" description="Low complexity" evidence="2">
    <location>
        <begin position="543"/>
        <end position="565"/>
    </location>
</feature>
<feature type="domain" description="CID" evidence="3">
    <location>
        <begin position="1"/>
        <end position="82"/>
    </location>
</feature>
<feature type="compositionally biased region" description="Polar residues" evidence="2">
    <location>
        <begin position="119"/>
        <end position="138"/>
    </location>
</feature>
<dbReference type="Pfam" id="PF04818">
    <property type="entry name" value="CID"/>
    <property type="match status" value="1"/>
</dbReference>
<dbReference type="InterPro" id="IPR013087">
    <property type="entry name" value="Znf_C2H2_type"/>
</dbReference>
<dbReference type="Pfam" id="PF23228">
    <property type="entry name" value="zf_PCFS4"/>
    <property type="match status" value="1"/>
</dbReference>
<keyword evidence="1" id="KW-0507">mRNA processing</keyword>
<evidence type="ECO:0000313" key="4">
    <source>
        <dbReference type="EMBL" id="KAK8972074.1"/>
    </source>
</evidence>
<dbReference type="InterPro" id="IPR045154">
    <property type="entry name" value="PCF11-like"/>
</dbReference>
<accession>A0ABR2N7E4</accession>
<comment type="caution">
    <text evidence="4">The sequence shown here is derived from an EMBL/GenBank/DDBJ whole genome shotgun (WGS) entry which is preliminary data.</text>
</comment>
<dbReference type="InterPro" id="IPR047415">
    <property type="entry name" value="Pcf11_CID"/>
</dbReference>
<dbReference type="InterPro" id="IPR057242">
    <property type="entry name" value="PCFS4-like"/>
</dbReference>
<dbReference type="PANTHER" id="PTHR15921">
    <property type="entry name" value="PRE-MRNA CLEAVAGE COMPLEX II"/>
    <property type="match status" value="1"/>
</dbReference>
<dbReference type="Proteomes" id="UP001396334">
    <property type="component" value="Unassembled WGS sequence"/>
</dbReference>
<evidence type="ECO:0000259" key="3">
    <source>
        <dbReference type="PROSITE" id="PS51391"/>
    </source>
</evidence>
<dbReference type="CDD" id="cd16982">
    <property type="entry name" value="CID_Pcf11"/>
    <property type="match status" value="1"/>
</dbReference>
<dbReference type="InterPro" id="IPR006569">
    <property type="entry name" value="CID_dom"/>
</dbReference>
<feature type="region of interest" description="Disordered" evidence="2">
    <location>
        <begin position="341"/>
        <end position="402"/>
    </location>
</feature>
<feature type="region of interest" description="Disordered" evidence="2">
    <location>
        <begin position="84"/>
        <end position="146"/>
    </location>
</feature>
<protein>
    <recommendedName>
        <fullName evidence="3">CID domain-containing protein</fullName>
    </recommendedName>
</protein>
<evidence type="ECO:0000256" key="1">
    <source>
        <dbReference type="ARBA" id="ARBA00022664"/>
    </source>
</evidence>
<reference evidence="4 5" key="1">
    <citation type="journal article" date="2024" name="G3 (Bethesda)">
        <title>Genome assembly of Hibiscus sabdariffa L. provides insights into metabolisms of medicinal natural products.</title>
        <authorList>
            <person name="Kim T."/>
        </authorList>
    </citation>
    <scope>NUCLEOTIDE SEQUENCE [LARGE SCALE GENOMIC DNA]</scope>
    <source>
        <strain evidence="4">TK-2024</strain>
        <tissue evidence="4">Old leaves</tissue>
    </source>
</reference>
<dbReference type="SUPFAM" id="SSF48464">
    <property type="entry name" value="ENTH/VHS domain"/>
    <property type="match status" value="1"/>
</dbReference>
<feature type="region of interest" description="Disordered" evidence="2">
    <location>
        <begin position="248"/>
        <end position="310"/>
    </location>
</feature>
<organism evidence="4 5">
    <name type="scientific">Hibiscus sabdariffa</name>
    <name type="common">roselle</name>
    <dbReference type="NCBI Taxonomy" id="183260"/>
    <lineage>
        <taxon>Eukaryota</taxon>
        <taxon>Viridiplantae</taxon>
        <taxon>Streptophyta</taxon>
        <taxon>Embryophyta</taxon>
        <taxon>Tracheophyta</taxon>
        <taxon>Spermatophyta</taxon>
        <taxon>Magnoliopsida</taxon>
        <taxon>eudicotyledons</taxon>
        <taxon>Gunneridae</taxon>
        <taxon>Pentapetalae</taxon>
        <taxon>rosids</taxon>
        <taxon>malvids</taxon>
        <taxon>Malvales</taxon>
        <taxon>Malvaceae</taxon>
        <taxon>Malvoideae</taxon>
        <taxon>Hibiscus</taxon>
    </lineage>
</organism>
<evidence type="ECO:0000256" key="2">
    <source>
        <dbReference type="SAM" id="MobiDB-lite"/>
    </source>
</evidence>
<sequence>MTLQVPSDQKLPSLYLLDSIVKNIGRDYIKHFAVRLPEVFCKAYRQVDPPVHQSMRHLFGTWKGVFPLHTLQVIEKELGFAPTINGSSSGTTTSRSDPLSQCPPHSIHVNPKYLEKQRLQQSSRAKGTVNDMTGTLANSKDDYERPDRVAITAGRPYGDPSVKMNTYGVGFGRASVTEAISNQRNGFNIKHGSQNYPASKSVNADPRLLARQNIAGRSTNISNNSMKDHWIPDVSEKLDFDSPLRKAQSIHDVGSRFDRETSSDSLSTEQKGKPSYGRRISSAWPLQESHKTDGLPAFSSSHSESYSASIGGLPTAASSLARIEMRPQIGSSHFGQQRFQSLGTASPPEQSPLRQHSPSPSFPARHTHSFAHTNPNLSQFSGKLDVGSLKQSPQTQKPLLSQISEVGTTSIFGNATETNPLDIGTSESSSTSSLLAASLPAIFTLPGSASHDAIAIATNGSQGKLEQLLPSSLVNNTPLQTSDSESKDSIPVSNLLSSLVAKGLISASKITTLSVPSLQIPTQMQKIPERERTTESLNKSLEISTSSPSSASSIPSSSDAPPRSSTMDEVSFAQPATKSSFALHHSTSIEVENLIGLEFRPDLIREFHSSVISGLLDNLPHCCGLCGLRLKLQVQLNRHLEWHGMKKAEPKSSDVALRGWYPRSEDWIAGKPGQLVFESTGSVNLSEMTTDEAELMVPADKSQYAFLLCGELFEDFFSQERGEWMFKGAVYLTIPSKDGHETPAEGPIVHANCMSESSVHDLGLAGGITMVRRVSSNCGVEENMNTG</sequence>
<dbReference type="PROSITE" id="PS51391">
    <property type="entry name" value="CID"/>
    <property type="match status" value="1"/>
</dbReference>
<dbReference type="EMBL" id="JBBPBN010000228">
    <property type="protein sequence ID" value="KAK8972074.1"/>
    <property type="molecule type" value="Genomic_DNA"/>
</dbReference>
<dbReference type="PROSITE" id="PS00028">
    <property type="entry name" value="ZINC_FINGER_C2H2_1"/>
    <property type="match status" value="1"/>
</dbReference>
<feature type="compositionally biased region" description="Polar residues" evidence="2">
    <location>
        <begin position="370"/>
        <end position="381"/>
    </location>
</feature>
<gene>
    <name evidence="4" type="ORF">V6N11_063338</name>
</gene>
<name>A0ABR2N7E4_9ROSI</name>
<feature type="compositionally biased region" description="Polar residues" evidence="2">
    <location>
        <begin position="341"/>
        <end position="359"/>
    </location>
</feature>
<feature type="compositionally biased region" description="Basic and acidic residues" evidence="2">
    <location>
        <begin position="253"/>
        <end position="262"/>
    </location>
</feature>
<dbReference type="PANTHER" id="PTHR15921:SF3">
    <property type="entry name" value="PRE-MRNA CLEAVAGE COMPLEX 2 PROTEIN PCF11"/>
    <property type="match status" value="1"/>
</dbReference>
<evidence type="ECO:0000313" key="5">
    <source>
        <dbReference type="Proteomes" id="UP001396334"/>
    </source>
</evidence>
<keyword evidence="5" id="KW-1185">Reference proteome</keyword>
<feature type="compositionally biased region" description="Polar residues" evidence="2">
    <location>
        <begin position="389"/>
        <end position="402"/>
    </location>
</feature>